<keyword evidence="1" id="KW-0472">Membrane</keyword>
<keyword evidence="1" id="KW-0812">Transmembrane</keyword>
<dbReference type="RefSeq" id="WP_245728877.1">
    <property type="nucleotide sequence ID" value="NZ_FNQR01000004.1"/>
</dbReference>
<feature type="transmembrane region" description="Helical" evidence="1">
    <location>
        <begin position="290"/>
        <end position="309"/>
    </location>
</feature>
<feature type="transmembrane region" description="Helical" evidence="1">
    <location>
        <begin position="21"/>
        <end position="40"/>
    </location>
</feature>
<dbReference type="STRING" id="571932.SAMN05421743_104251"/>
<evidence type="ECO:0000256" key="1">
    <source>
        <dbReference type="SAM" id="Phobius"/>
    </source>
</evidence>
<feature type="transmembrane region" description="Helical" evidence="1">
    <location>
        <begin position="179"/>
        <end position="204"/>
    </location>
</feature>
<feature type="transmembrane region" description="Helical" evidence="1">
    <location>
        <begin position="96"/>
        <end position="119"/>
    </location>
</feature>
<dbReference type="GO" id="GO:0005886">
    <property type="term" value="C:plasma membrane"/>
    <property type="evidence" value="ECO:0007669"/>
    <property type="project" value="UniProtKB-SubCell"/>
</dbReference>
<protein>
    <submittedName>
        <fullName evidence="2">ABC-type transport system involved in multi-copper enzyme maturation, permease component</fullName>
    </submittedName>
</protein>
<name>A0A1H4AZD6_9BACI</name>
<gene>
    <name evidence="2" type="ORF">SAMN05421743_104251</name>
</gene>
<dbReference type="EMBL" id="FNQR01000004">
    <property type="protein sequence ID" value="SEA41157.1"/>
    <property type="molecule type" value="Genomic_DNA"/>
</dbReference>
<organism evidence="2 3">
    <name type="scientific">Thalassobacillus cyri</name>
    <dbReference type="NCBI Taxonomy" id="571932"/>
    <lineage>
        <taxon>Bacteria</taxon>
        <taxon>Bacillati</taxon>
        <taxon>Bacillota</taxon>
        <taxon>Bacilli</taxon>
        <taxon>Bacillales</taxon>
        <taxon>Bacillaceae</taxon>
        <taxon>Thalassobacillus</taxon>
    </lineage>
</organism>
<dbReference type="GO" id="GO:0140359">
    <property type="term" value="F:ABC-type transporter activity"/>
    <property type="evidence" value="ECO:0007669"/>
    <property type="project" value="InterPro"/>
</dbReference>
<keyword evidence="1" id="KW-1133">Transmembrane helix</keyword>
<dbReference type="Pfam" id="PF12679">
    <property type="entry name" value="ABC2_membrane_2"/>
    <property type="match status" value="1"/>
</dbReference>
<accession>A0A1H4AZD6</accession>
<keyword evidence="3" id="KW-1185">Reference proteome</keyword>
<dbReference type="AlphaFoldDB" id="A0A1H4AZD6"/>
<proteinExistence type="predicted"/>
<reference evidence="2 3" key="1">
    <citation type="submission" date="2016-10" db="EMBL/GenBank/DDBJ databases">
        <authorList>
            <person name="de Groot N.N."/>
        </authorList>
    </citation>
    <scope>NUCLEOTIDE SEQUENCE [LARGE SCALE GENOMIC DNA]</scope>
    <source>
        <strain evidence="2 3">CCM7597</strain>
    </source>
</reference>
<evidence type="ECO:0000313" key="3">
    <source>
        <dbReference type="Proteomes" id="UP000198584"/>
    </source>
</evidence>
<dbReference type="Proteomes" id="UP000198584">
    <property type="component" value="Unassembled WGS sequence"/>
</dbReference>
<feature type="transmembrane region" description="Helical" evidence="1">
    <location>
        <begin position="216"/>
        <end position="237"/>
    </location>
</feature>
<feature type="transmembrane region" description="Helical" evidence="1">
    <location>
        <begin position="139"/>
        <end position="159"/>
    </location>
</feature>
<evidence type="ECO:0000313" key="2">
    <source>
        <dbReference type="EMBL" id="SEA41157.1"/>
    </source>
</evidence>
<sequence>MKAIRLVPMIGYEWKLLMRSKWLVSSIGLFLLMALLFYGYGMKSITMDPTVVTYGLDGVSSDIDTGTVDPSLFGLEEMETEEESEGNGKAGFSRSIALLMNVCLWIVPIITLVIGVSSVTADKESGRMSLLRTYRVSGFYYLVSKYVALFLALSIATSLSYGVFGAGLALMGKLHGVQLFITFLTLNLVLIAVFGALAVLLVIWSASRMQGLSFALAAWSFFVFVYEFIVFSIIGLIPCTYKLPNLIALIFLNPVESLRVWAIDQLNAAYVFGPQFLIIEQWGDSKMLTVYLLGSTIGIITITLTGAILKLKWRWQ</sequence>